<evidence type="ECO:0000256" key="1">
    <source>
        <dbReference type="ARBA" id="ARBA00010515"/>
    </source>
</evidence>
<evidence type="ECO:0000313" key="5">
    <source>
        <dbReference type="EMBL" id="GII42130.1"/>
    </source>
</evidence>
<dbReference type="PROSITE" id="PS01174">
    <property type="entry name" value="LIPASE_GDXG_SER"/>
    <property type="match status" value="1"/>
</dbReference>
<evidence type="ECO:0000256" key="3">
    <source>
        <dbReference type="PROSITE-ProRule" id="PRU10038"/>
    </source>
</evidence>
<dbReference type="PROSITE" id="PS01173">
    <property type="entry name" value="LIPASE_GDXG_HIS"/>
    <property type="match status" value="1"/>
</dbReference>
<dbReference type="PANTHER" id="PTHR48081">
    <property type="entry name" value="AB HYDROLASE SUPERFAMILY PROTEIN C4A8.06C"/>
    <property type="match status" value="1"/>
</dbReference>
<dbReference type="RefSeq" id="WP_204077567.1">
    <property type="nucleotide sequence ID" value="NZ_BAABHI010000018.1"/>
</dbReference>
<evidence type="ECO:0000313" key="6">
    <source>
        <dbReference type="Proteomes" id="UP000622547"/>
    </source>
</evidence>
<reference evidence="5 6" key="1">
    <citation type="submission" date="2021-01" db="EMBL/GenBank/DDBJ databases">
        <title>Whole genome shotgun sequence of Planotetraspora phitsanulokensis NBRC 104273.</title>
        <authorList>
            <person name="Komaki H."/>
            <person name="Tamura T."/>
        </authorList>
    </citation>
    <scope>NUCLEOTIDE SEQUENCE [LARGE SCALE GENOMIC DNA]</scope>
    <source>
        <strain evidence="5 6">NBRC 104273</strain>
    </source>
</reference>
<organism evidence="5 6">
    <name type="scientific">Planotetraspora phitsanulokensis</name>
    <dbReference type="NCBI Taxonomy" id="575192"/>
    <lineage>
        <taxon>Bacteria</taxon>
        <taxon>Bacillati</taxon>
        <taxon>Actinomycetota</taxon>
        <taxon>Actinomycetes</taxon>
        <taxon>Streptosporangiales</taxon>
        <taxon>Streptosporangiaceae</taxon>
        <taxon>Planotetraspora</taxon>
    </lineage>
</organism>
<protein>
    <submittedName>
        <fullName evidence="5">Hydrolase</fullName>
    </submittedName>
</protein>
<comment type="similarity">
    <text evidence="1">Belongs to the 'GDXG' lipolytic enzyme family.</text>
</comment>
<sequence length="326" mass="35886">MSDEIDTDIHPEYPVSWQAAALNGVLRGTMKPISTILLRNTTGMAVASRLICLGERVPGILPKHVTIRQERFESCAGEWVRGGDDVDESKVLLYFHGGAYFICSAATHRPITWRLSAVAKRPVLAIDYRQGPIHTLAHSLTDALEAYQFLLDRGHAPKDILFAGDSAGGHLALATLLSLRDQGRPLPAAAICMSPWTDLSDVRRRVNCWADPLLPAGRVDWLARRWTDGLDCRDPLVSPVFGDYTGIPPLMIVTGSTEILRDDGRRVALSARENGVPVTYEEWNRMPHVFAILADVVPEARLVFQHISRFIGAVEARSAQPGQEAA</sequence>
<gene>
    <name evidence="5" type="ORF">Pph01_71330</name>
</gene>
<evidence type="ECO:0000256" key="2">
    <source>
        <dbReference type="ARBA" id="ARBA00022801"/>
    </source>
</evidence>
<proteinExistence type="inferred from homology"/>
<dbReference type="PANTHER" id="PTHR48081:SF8">
    <property type="entry name" value="ALPHA_BETA HYDROLASE FOLD-3 DOMAIN-CONTAINING PROTEIN-RELATED"/>
    <property type="match status" value="1"/>
</dbReference>
<dbReference type="InterPro" id="IPR002168">
    <property type="entry name" value="Lipase_GDXG_HIS_AS"/>
</dbReference>
<dbReference type="Proteomes" id="UP000622547">
    <property type="component" value="Unassembled WGS sequence"/>
</dbReference>
<dbReference type="InterPro" id="IPR029058">
    <property type="entry name" value="AB_hydrolase_fold"/>
</dbReference>
<dbReference type="EMBL" id="BOOP01000040">
    <property type="protein sequence ID" value="GII42130.1"/>
    <property type="molecule type" value="Genomic_DNA"/>
</dbReference>
<dbReference type="InterPro" id="IPR050300">
    <property type="entry name" value="GDXG_lipolytic_enzyme"/>
</dbReference>
<feature type="active site" evidence="3">
    <location>
        <position position="166"/>
    </location>
</feature>
<dbReference type="AlphaFoldDB" id="A0A8J3UC75"/>
<evidence type="ECO:0000259" key="4">
    <source>
        <dbReference type="Pfam" id="PF07859"/>
    </source>
</evidence>
<keyword evidence="2 5" id="KW-0378">Hydrolase</keyword>
<accession>A0A8J3UC75</accession>
<dbReference type="InterPro" id="IPR033140">
    <property type="entry name" value="Lipase_GDXG_put_SER_AS"/>
</dbReference>
<dbReference type="Gene3D" id="3.40.50.1820">
    <property type="entry name" value="alpha/beta hydrolase"/>
    <property type="match status" value="1"/>
</dbReference>
<dbReference type="GO" id="GO:0016787">
    <property type="term" value="F:hydrolase activity"/>
    <property type="evidence" value="ECO:0007669"/>
    <property type="project" value="UniProtKB-KW"/>
</dbReference>
<dbReference type="SUPFAM" id="SSF53474">
    <property type="entry name" value="alpha/beta-Hydrolases"/>
    <property type="match status" value="1"/>
</dbReference>
<comment type="caution">
    <text evidence="5">The sequence shown here is derived from an EMBL/GenBank/DDBJ whole genome shotgun (WGS) entry which is preliminary data.</text>
</comment>
<keyword evidence="6" id="KW-1185">Reference proteome</keyword>
<name>A0A8J3UC75_9ACTN</name>
<dbReference type="InterPro" id="IPR013094">
    <property type="entry name" value="AB_hydrolase_3"/>
</dbReference>
<dbReference type="Pfam" id="PF07859">
    <property type="entry name" value="Abhydrolase_3"/>
    <property type="match status" value="1"/>
</dbReference>
<feature type="domain" description="Alpha/beta hydrolase fold-3" evidence="4">
    <location>
        <begin position="92"/>
        <end position="291"/>
    </location>
</feature>